<accession>A0A166ALY4</accession>
<gene>
    <name evidence="3" type="ORF">MBORA_12870</name>
</gene>
<keyword evidence="4" id="KW-1185">Reference proteome</keyword>
<reference evidence="4" key="1">
    <citation type="journal article" date="2016" name="Genome Announc.">
        <title>Draft Genome Sequences of Methanobrevibacter curvatus DSM11111, Methanobrevibacter cuticularis DSM11139, Methanobrevibacter filiformis DSM11501, and Methanobrevibacter oralis DSM7256.</title>
        <authorList>
            <person name="Poehlein A."/>
            <person name="Seedorf H."/>
        </authorList>
    </citation>
    <scope>NUCLEOTIDE SEQUENCE [LARGE SCALE GENOMIC DNA]</scope>
    <source>
        <strain evidence="4">DSM 7256 / JCM 30027 / ZR</strain>
    </source>
</reference>
<keyword evidence="1" id="KW-1133">Transmembrane helix</keyword>
<protein>
    <recommendedName>
        <fullName evidence="2">Zinc-ribbon domain-containing protein</fullName>
    </recommendedName>
</protein>
<comment type="caution">
    <text evidence="3">The sequence shown here is derived from an EMBL/GenBank/DDBJ whole genome shotgun (WGS) entry which is preliminary data.</text>
</comment>
<dbReference type="InterPro" id="IPR026870">
    <property type="entry name" value="Zinc_ribbon_dom"/>
</dbReference>
<organism evidence="3 4">
    <name type="scientific">Methanobrevibacter oralis</name>
    <dbReference type="NCBI Taxonomy" id="66851"/>
    <lineage>
        <taxon>Archaea</taxon>
        <taxon>Methanobacteriati</taxon>
        <taxon>Methanobacteriota</taxon>
        <taxon>Methanomada group</taxon>
        <taxon>Methanobacteria</taxon>
        <taxon>Methanobacteriales</taxon>
        <taxon>Methanobacteriaceae</taxon>
        <taxon>Methanobrevibacter</taxon>
    </lineage>
</organism>
<dbReference type="RefSeq" id="WP_042693688.1">
    <property type="nucleotide sequence ID" value="NZ_CABMAB010000025.1"/>
</dbReference>
<dbReference type="PATRIC" id="fig|66851.6.peg.1398"/>
<dbReference type="Proteomes" id="UP000077428">
    <property type="component" value="Unassembled WGS sequence"/>
</dbReference>
<feature type="transmembrane region" description="Helical" evidence="1">
    <location>
        <begin position="104"/>
        <end position="125"/>
    </location>
</feature>
<evidence type="ECO:0000313" key="4">
    <source>
        <dbReference type="Proteomes" id="UP000077428"/>
    </source>
</evidence>
<evidence type="ECO:0000259" key="2">
    <source>
        <dbReference type="Pfam" id="PF13240"/>
    </source>
</evidence>
<evidence type="ECO:0000256" key="1">
    <source>
        <dbReference type="SAM" id="Phobius"/>
    </source>
</evidence>
<keyword evidence="1" id="KW-0472">Membrane</keyword>
<keyword evidence="1" id="KW-0812">Transmembrane</keyword>
<sequence>METLDKLGLIITYETKTIFGILGIILGFIIWAIAPYSGLINVIFLIIPSMLLIIPSETVKNSKILGIIFIVLLLIIIFSLSGSYNDIPGDFYTGVAGAYVRMQTAITLQIILSIYNLFCAFLLIIPSQHKHTKVSTQTSVMTNKTEKNYDKFCSECGEGIYNNSKFCPSCGTKVDE</sequence>
<name>A0A166ALY4_METOA</name>
<dbReference type="OrthoDB" id="385960at2157"/>
<evidence type="ECO:0000313" key="3">
    <source>
        <dbReference type="EMBL" id="KZX12211.1"/>
    </source>
</evidence>
<proteinExistence type="predicted"/>
<dbReference type="AlphaFoldDB" id="A0A166ALY4"/>
<feature type="domain" description="Zinc-ribbon" evidence="2">
    <location>
        <begin position="152"/>
        <end position="174"/>
    </location>
</feature>
<dbReference type="Pfam" id="PF13240">
    <property type="entry name" value="Zn_Ribbon_1"/>
    <property type="match status" value="1"/>
</dbReference>
<dbReference type="EMBL" id="LWMU01000073">
    <property type="protein sequence ID" value="KZX12211.1"/>
    <property type="molecule type" value="Genomic_DNA"/>
</dbReference>
<feature type="transmembrane region" description="Helical" evidence="1">
    <location>
        <begin position="65"/>
        <end position="84"/>
    </location>
</feature>
<feature type="transmembrane region" description="Helical" evidence="1">
    <location>
        <begin position="20"/>
        <end position="53"/>
    </location>
</feature>